<dbReference type="InterPro" id="IPR001647">
    <property type="entry name" value="HTH_TetR"/>
</dbReference>
<protein>
    <submittedName>
        <fullName evidence="4">TetR family transcriptional regulator</fullName>
    </submittedName>
</protein>
<comment type="caution">
    <text evidence="4">The sequence shown here is derived from an EMBL/GenBank/DDBJ whole genome shotgun (WGS) entry which is preliminary data.</text>
</comment>
<evidence type="ECO:0000259" key="3">
    <source>
        <dbReference type="PROSITE" id="PS50977"/>
    </source>
</evidence>
<dbReference type="SUPFAM" id="SSF46689">
    <property type="entry name" value="Homeodomain-like"/>
    <property type="match status" value="1"/>
</dbReference>
<dbReference type="Proteomes" id="UP001501237">
    <property type="component" value="Unassembled WGS sequence"/>
</dbReference>
<evidence type="ECO:0000313" key="4">
    <source>
        <dbReference type="EMBL" id="GAA3227883.1"/>
    </source>
</evidence>
<dbReference type="PRINTS" id="PR00455">
    <property type="entry name" value="HTHTETR"/>
</dbReference>
<dbReference type="InterPro" id="IPR009057">
    <property type="entry name" value="Homeodomain-like_sf"/>
</dbReference>
<name>A0ABP6QG08_9ACTN</name>
<dbReference type="Pfam" id="PF00440">
    <property type="entry name" value="TetR_N"/>
    <property type="match status" value="1"/>
</dbReference>
<sequence>MVEPVAAGAELKRRPQQARSRARVQAILDAADGIIAAGGFEALTIRAITERAGVPVGSIYQFFPDKSAIVDALGRHYLEGFDGAIAVLVERSEQGPMDDLVGTVVDAFADMYRENPGYVALWTGRHLSPELAQEDRLNNATIMVGVRRILRAQLGLRDGIELERAGRIAVWVADSVLQHVFRENAEPEHLEDLKRMLRLYLDDLVARISR</sequence>
<dbReference type="Gene3D" id="1.10.357.10">
    <property type="entry name" value="Tetracycline Repressor, domain 2"/>
    <property type="match status" value="1"/>
</dbReference>
<feature type="DNA-binding region" description="H-T-H motif" evidence="2">
    <location>
        <begin position="44"/>
        <end position="63"/>
    </location>
</feature>
<organism evidence="4 5">
    <name type="scientific">Actinocorallia longicatena</name>
    <dbReference type="NCBI Taxonomy" id="111803"/>
    <lineage>
        <taxon>Bacteria</taxon>
        <taxon>Bacillati</taxon>
        <taxon>Actinomycetota</taxon>
        <taxon>Actinomycetes</taxon>
        <taxon>Streptosporangiales</taxon>
        <taxon>Thermomonosporaceae</taxon>
        <taxon>Actinocorallia</taxon>
    </lineage>
</organism>
<accession>A0ABP6QG08</accession>
<feature type="domain" description="HTH tetR-type" evidence="3">
    <location>
        <begin position="21"/>
        <end position="81"/>
    </location>
</feature>
<dbReference type="EMBL" id="BAAAUV010000017">
    <property type="protein sequence ID" value="GAA3227883.1"/>
    <property type="molecule type" value="Genomic_DNA"/>
</dbReference>
<dbReference type="PROSITE" id="PS50977">
    <property type="entry name" value="HTH_TETR_2"/>
    <property type="match status" value="1"/>
</dbReference>
<keyword evidence="5" id="KW-1185">Reference proteome</keyword>
<keyword evidence="1 2" id="KW-0238">DNA-binding</keyword>
<dbReference type="RefSeq" id="WP_344834289.1">
    <property type="nucleotide sequence ID" value="NZ_BAAAUV010000017.1"/>
</dbReference>
<evidence type="ECO:0000256" key="2">
    <source>
        <dbReference type="PROSITE-ProRule" id="PRU00335"/>
    </source>
</evidence>
<dbReference type="PANTHER" id="PTHR30055:SF226">
    <property type="entry name" value="HTH-TYPE TRANSCRIPTIONAL REGULATOR PKSA"/>
    <property type="match status" value="1"/>
</dbReference>
<gene>
    <name evidence="4" type="ORF">GCM10010468_56960</name>
</gene>
<reference evidence="5" key="1">
    <citation type="journal article" date="2019" name="Int. J. Syst. Evol. Microbiol.">
        <title>The Global Catalogue of Microorganisms (GCM) 10K type strain sequencing project: providing services to taxonomists for standard genome sequencing and annotation.</title>
        <authorList>
            <consortium name="The Broad Institute Genomics Platform"/>
            <consortium name="The Broad Institute Genome Sequencing Center for Infectious Disease"/>
            <person name="Wu L."/>
            <person name="Ma J."/>
        </authorList>
    </citation>
    <scope>NUCLEOTIDE SEQUENCE [LARGE SCALE GENOMIC DNA]</scope>
    <source>
        <strain evidence="5">JCM 9377</strain>
    </source>
</reference>
<evidence type="ECO:0000313" key="5">
    <source>
        <dbReference type="Proteomes" id="UP001501237"/>
    </source>
</evidence>
<dbReference type="InterPro" id="IPR041674">
    <property type="entry name" value="TetR_C_22"/>
</dbReference>
<dbReference type="Pfam" id="PF17928">
    <property type="entry name" value="TetR_C_22"/>
    <property type="match status" value="1"/>
</dbReference>
<dbReference type="PANTHER" id="PTHR30055">
    <property type="entry name" value="HTH-TYPE TRANSCRIPTIONAL REGULATOR RUTR"/>
    <property type="match status" value="1"/>
</dbReference>
<proteinExistence type="predicted"/>
<dbReference type="InterPro" id="IPR050109">
    <property type="entry name" value="HTH-type_TetR-like_transc_reg"/>
</dbReference>
<evidence type="ECO:0000256" key="1">
    <source>
        <dbReference type="ARBA" id="ARBA00023125"/>
    </source>
</evidence>